<evidence type="ECO:0000256" key="1">
    <source>
        <dbReference type="SAM" id="MobiDB-lite"/>
    </source>
</evidence>
<dbReference type="HOGENOM" id="CLU_660800_0_0_1"/>
<name>R7S5V4_PUNST</name>
<dbReference type="KEGG" id="psq:PUNSTDRAFT_137804"/>
<evidence type="ECO:0000313" key="2">
    <source>
        <dbReference type="EMBL" id="EIN05121.1"/>
    </source>
</evidence>
<dbReference type="RefSeq" id="XP_007387524.1">
    <property type="nucleotide sequence ID" value="XM_007387462.1"/>
</dbReference>
<evidence type="ECO:0000313" key="3">
    <source>
        <dbReference type="Proteomes" id="UP000054196"/>
    </source>
</evidence>
<feature type="region of interest" description="Disordered" evidence="1">
    <location>
        <begin position="163"/>
        <end position="192"/>
    </location>
</feature>
<keyword evidence="3" id="KW-1185">Reference proteome</keyword>
<feature type="region of interest" description="Disordered" evidence="1">
    <location>
        <begin position="372"/>
        <end position="393"/>
    </location>
</feature>
<accession>R7S5V4</accession>
<proteinExistence type="predicted"/>
<sequence length="416" mass="43303">MRAKASYPALNLRLDAVASMLVAAAASTHVPTPVTAITPKTSPPPTAVGTPYGHPARLPLAHAYHHVHDPDRDTSDPDSQIRRDTSRDLVVTNLRWQVLPAPGLQVSAPVLIPAPTLEVPARSATLPPAAPAVSHPRARAANAVSLGAASAPCPCRVPIPDLEREPPMRSRSSLLPPASAVRPSPSGSRQRGLVRCGLSLPRLPSAPLGVRAAHAVSLGAASIPATGICSAPNASHQCGRARSCFLPPRSPVARLAPSGSRQCGLARRRFHPPHLPFAQPRAGAANAVLLGAASTPRLPFAPPRARAAYAVALGAASTPCPPFAQSRARAANAVALGVASPPRPLSPIAEREPPTRSRSLYLPPFALTCRLSSPEREPQMRSRSAQSPLPFGQPRARAGVVWLGVSAAPTRSPPLH</sequence>
<dbReference type="Proteomes" id="UP000054196">
    <property type="component" value="Unassembled WGS sequence"/>
</dbReference>
<dbReference type="GeneID" id="18879905"/>
<dbReference type="EMBL" id="JH687551">
    <property type="protein sequence ID" value="EIN05121.1"/>
    <property type="molecule type" value="Genomic_DNA"/>
</dbReference>
<dbReference type="AlphaFoldDB" id="R7S5V4"/>
<organism evidence="2 3">
    <name type="scientific">Punctularia strigosozonata (strain HHB-11173)</name>
    <name type="common">White-rot fungus</name>
    <dbReference type="NCBI Taxonomy" id="741275"/>
    <lineage>
        <taxon>Eukaryota</taxon>
        <taxon>Fungi</taxon>
        <taxon>Dikarya</taxon>
        <taxon>Basidiomycota</taxon>
        <taxon>Agaricomycotina</taxon>
        <taxon>Agaricomycetes</taxon>
        <taxon>Corticiales</taxon>
        <taxon>Punctulariaceae</taxon>
        <taxon>Punctularia</taxon>
    </lineage>
</organism>
<gene>
    <name evidence="2" type="ORF">PUNSTDRAFT_137804</name>
</gene>
<feature type="compositionally biased region" description="Low complexity" evidence="1">
    <location>
        <begin position="169"/>
        <end position="180"/>
    </location>
</feature>
<protein>
    <submittedName>
        <fullName evidence="2">Uncharacterized protein</fullName>
    </submittedName>
</protein>
<reference evidence="3" key="1">
    <citation type="journal article" date="2012" name="Science">
        <title>The Paleozoic origin of enzymatic lignin decomposition reconstructed from 31 fungal genomes.</title>
        <authorList>
            <person name="Floudas D."/>
            <person name="Binder M."/>
            <person name="Riley R."/>
            <person name="Barry K."/>
            <person name="Blanchette R.A."/>
            <person name="Henrissat B."/>
            <person name="Martinez A.T."/>
            <person name="Otillar R."/>
            <person name="Spatafora J.W."/>
            <person name="Yadav J.S."/>
            <person name="Aerts A."/>
            <person name="Benoit I."/>
            <person name="Boyd A."/>
            <person name="Carlson A."/>
            <person name="Copeland A."/>
            <person name="Coutinho P.M."/>
            <person name="de Vries R.P."/>
            <person name="Ferreira P."/>
            <person name="Findley K."/>
            <person name="Foster B."/>
            <person name="Gaskell J."/>
            <person name="Glotzer D."/>
            <person name="Gorecki P."/>
            <person name="Heitman J."/>
            <person name="Hesse C."/>
            <person name="Hori C."/>
            <person name="Igarashi K."/>
            <person name="Jurgens J.A."/>
            <person name="Kallen N."/>
            <person name="Kersten P."/>
            <person name="Kohler A."/>
            <person name="Kuees U."/>
            <person name="Kumar T.K.A."/>
            <person name="Kuo A."/>
            <person name="LaButti K."/>
            <person name="Larrondo L.F."/>
            <person name="Lindquist E."/>
            <person name="Ling A."/>
            <person name="Lombard V."/>
            <person name="Lucas S."/>
            <person name="Lundell T."/>
            <person name="Martin R."/>
            <person name="McLaughlin D.J."/>
            <person name="Morgenstern I."/>
            <person name="Morin E."/>
            <person name="Murat C."/>
            <person name="Nagy L.G."/>
            <person name="Nolan M."/>
            <person name="Ohm R.A."/>
            <person name="Patyshakuliyeva A."/>
            <person name="Rokas A."/>
            <person name="Ruiz-Duenas F.J."/>
            <person name="Sabat G."/>
            <person name="Salamov A."/>
            <person name="Samejima M."/>
            <person name="Schmutz J."/>
            <person name="Slot J.C."/>
            <person name="St John F."/>
            <person name="Stenlid J."/>
            <person name="Sun H."/>
            <person name="Sun S."/>
            <person name="Syed K."/>
            <person name="Tsang A."/>
            <person name="Wiebenga A."/>
            <person name="Young D."/>
            <person name="Pisabarro A."/>
            <person name="Eastwood D.C."/>
            <person name="Martin F."/>
            <person name="Cullen D."/>
            <person name="Grigoriev I.V."/>
            <person name="Hibbett D.S."/>
        </authorList>
    </citation>
    <scope>NUCLEOTIDE SEQUENCE [LARGE SCALE GENOMIC DNA]</scope>
    <source>
        <strain evidence="3">HHB-11173 SS5</strain>
    </source>
</reference>